<dbReference type="PANTHER" id="PTHR43356:SF2">
    <property type="entry name" value="PHOSPHATE ACETYLTRANSFERASE"/>
    <property type="match status" value="1"/>
</dbReference>
<dbReference type="EMBL" id="ABVR01000039">
    <property type="protein sequence ID" value="EEG90240.1"/>
    <property type="molecule type" value="Genomic_DNA"/>
</dbReference>
<reference evidence="5 6" key="2">
    <citation type="submission" date="2009-03" db="EMBL/GenBank/DDBJ databases">
        <title>Draft genome sequence of Coprococcus comes (ATCC 27758).</title>
        <authorList>
            <person name="Sudarsanam P."/>
            <person name="Ley R."/>
            <person name="Guruge J."/>
            <person name="Turnbaugh P.J."/>
            <person name="Mahowald M."/>
            <person name="Liep D."/>
            <person name="Gordon J."/>
        </authorList>
    </citation>
    <scope>NUCLEOTIDE SEQUENCE [LARGE SCALE GENOMIC DNA]</scope>
    <source>
        <strain evidence="5 6">ATCC 27758</strain>
    </source>
</reference>
<dbReference type="GO" id="GO:0050182">
    <property type="term" value="F:phosphate butyryltransferase activity"/>
    <property type="evidence" value="ECO:0007669"/>
    <property type="project" value="UniProtKB-EC"/>
</dbReference>
<dbReference type="InterPro" id="IPR002505">
    <property type="entry name" value="PTA_PTB"/>
</dbReference>
<gene>
    <name evidence="5" type="primary">ptb</name>
    <name evidence="5" type="ORF">COPCOM_01477</name>
</gene>
<dbReference type="AlphaFoldDB" id="C0B8K3"/>
<organism evidence="5 6">
    <name type="scientific">Coprococcus comes ATCC 27758</name>
    <dbReference type="NCBI Taxonomy" id="470146"/>
    <lineage>
        <taxon>Bacteria</taxon>
        <taxon>Bacillati</taxon>
        <taxon>Bacillota</taxon>
        <taxon>Clostridia</taxon>
        <taxon>Lachnospirales</taxon>
        <taxon>Lachnospiraceae</taxon>
        <taxon>Coprococcus</taxon>
    </lineage>
</organism>
<comment type="caution">
    <text evidence="5">The sequence shown here is derived from an EMBL/GenBank/DDBJ whole genome shotgun (WGS) entry which is preliminary data.</text>
</comment>
<protein>
    <submittedName>
        <fullName evidence="5">Phosphate butyryltransferase</fullName>
        <ecNumber evidence="5">2.3.1.19</ecNumber>
    </submittedName>
</protein>
<evidence type="ECO:0000313" key="5">
    <source>
        <dbReference type="EMBL" id="EEG90240.1"/>
    </source>
</evidence>
<reference evidence="5 6" key="1">
    <citation type="submission" date="2009-02" db="EMBL/GenBank/DDBJ databases">
        <authorList>
            <person name="Fulton L."/>
            <person name="Clifton S."/>
            <person name="Fulton B."/>
            <person name="Xu J."/>
            <person name="Minx P."/>
            <person name="Pepin K.H."/>
            <person name="Johnson M."/>
            <person name="Bhonagiri V."/>
            <person name="Nash W.E."/>
            <person name="Mardis E.R."/>
            <person name="Wilson R.K."/>
        </authorList>
    </citation>
    <scope>NUCLEOTIDE SEQUENCE [LARGE SCALE GENOMIC DNA]</scope>
    <source>
        <strain evidence="5 6">ATCC 27758</strain>
    </source>
</reference>
<evidence type="ECO:0000313" key="6">
    <source>
        <dbReference type="Proteomes" id="UP000003793"/>
    </source>
</evidence>
<dbReference type="InterPro" id="IPR050500">
    <property type="entry name" value="Phos_Acetyltrans/Butyryltrans"/>
</dbReference>
<dbReference type="GO" id="GO:0019605">
    <property type="term" value="P:butyrate metabolic process"/>
    <property type="evidence" value="ECO:0007669"/>
    <property type="project" value="InterPro"/>
</dbReference>
<accession>C0B8K3</accession>
<dbReference type="NCBIfam" id="NF006045">
    <property type="entry name" value="PRK08190.1"/>
    <property type="match status" value="1"/>
</dbReference>
<evidence type="ECO:0000259" key="4">
    <source>
        <dbReference type="Pfam" id="PF01515"/>
    </source>
</evidence>
<proteinExistence type="inferred from homology"/>
<dbReference type="PIRSF" id="PIRSF000428">
    <property type="entry name" value="P_Ac_trans"/>
    <property type="match status" value="1"/>
</dbReference>
<evidence type="ECO:0000256" key="1">
    <source>
        <dbReference type="ARBA" id="ARBA00005656"/>
    </source>
</evidence>
<dbReference type="NCBIfam" id="NF004472">
    <property type="entry name" value="PRK05805.1"/>
    <property type="match status" value="1"/>
</dbReference>
<dbReference type="Pfam" id="PF01515">
    <property type="entry name" value="PTA_PTB"/>
    <property type="match status" value="2"/>
</dbReference>
<name>C0B8K3_9FIRM</name>
<evidence type="ECO:0000256" key="2">
    <source>
        <dbReference type="ARBA" id="ARBA00022679"/>
    </source>
</evidence>
<feature type="domain" description="Phosphate acetyl/butaryl transferase" evidence="4">
    <location>
        <begin position="8"/>
        <end position="78"/>
    </location>
</feature>
<comment type="similarity">
    <text evidence="1">Belongs to the phosphate acetyltransferase and butyryltransferase family.</text>
</comment>
<dbReference type="Proteomes" id="UP000003793">
    <property type="component" value="Unassembled WGS sequence"/>
</dbReference>
<sequence length="305" mass="32715">MSKSFEELISKANQIQKTLKKVSVSNAQDEPVLQAVKAAKEQNIATAILVGDEAKIREIAASIDMDLTDFEIINEPDTEAAALKAVELVHNGKADILLKGLLETKTFLKSVLNKEVGLRTGKMLSHVCVFEIEGINRLLFFTDVAFNTYPTLADKVNIINNAVEVAHACGIECPKVAPLCAVETVNPKMQPTVDADNLTKMYEGGDFKGCQIYGPLSMDLAIDPEAAVHKGVTNPVAGHADILLFPNIDAGNITYKILVRTAKVKIGNVLVGTSAPVVLTSRSDDFQTKLNSIALATVIAGSITD</sequence>
<dbReference type="NCBIfam" id="TIGR02706">
    <property type="entry name" value="P_butyryltrans"/>
    <property type="match status" value="1"/>
</dbReference>
<feature type="domain" description="Phosphate acetyl/butaryl transferase" evidence="4">
    <location>
        <begin position="81"/>
        <end position="296"/>
    </location>
</feature>
<dbReference type="InterPro" id="IPR012147">
    <property type="entry name" value="P_Ac_Bu_trans"/>
</dbReference>
<dbReference type="Gene3D" id="3.40.718.10">
    <property type="entry name" value="Isopropylmalate Dehydrogenase"/>
    <property type="match status" value="1"/>
</dbReference>
<dbReference type="SUPFAM" id="SSF53659">
    <property type="entry name" value="Isocitrate/Isopropylmalate dehydrogenase-like"/>
    <property type="match status" value="1"/>
</dbReference>
<dbReference type="PANTHER" id="PTHR43356">
    <property type="entry name" value="PHOSPHATE ACETYLTRANSFERASE"/>
    <property type="match status" value="1"/>
</dbReference>
<keyword evidence="2 5" id="KW-0808">Transferase</keyword>
<dbReference type="EC" id="2.3.1.19" evidence="5"/>
<dbReference type="InterPro" id="IPR014079">
    <property type="entry name" value="Phosphate_butyryltransferase"/>
</dbReference>
<keyword evidence="3 5" id="KW-0012">Acyltransferase</keyword>
<evidence type="ECO:0000256" key="3">
    <source>
        <dbReference type="ARBA" id="ARBA00023315"/>
    </source>
</evidence>
<dbReference type="HOGENOM" id="CLU_056531_0_0_9"/>